<dbReference type="InterPro" id="IPR029787">
    <property type="entry name" value="Nucleotide_cyclase"/>
</dbReference>
<dbReference type="SUPFAM" id="SSF141868">
    <property type="entry name" value="EAL domain-like"/>
    <property type="match status" value="1"/>
</dbReference>
<dbReference type="Pfam" id="PF05228">
    <property type="entry name" value="CHASE4"/>
    <property type="match status" value="1"/>
</dbReference>
<dbReference type="CDD" id="cd01949">
    <property type="entry name" value="GGDEF"/>
    <property type="match status" value="1"/>
</dbReference>
<evidence type="ECO:0000259" key="3">
    <source>
        <dbReference type="PROSITE" id="PS50887"/>
    </source>
</evidence>
<evidence type="ECO:0000256" key="1">
    <source>
        <dbReference type="SAM" id="Phobius"/>
    </source>
</evidence>
<dbReference type="SUPFAM" id="SSF53474">
    <property type="entry name" value="alpha/beta-Hydrolases"/>
    <property type="match status" value="1"/>
</dbReference>
<dbReference type="PANTHER" id="PTHR44757:SF2">
    <property type="entry name" value="BIOFILM ARCHITECTURE MAINTENANCE PROTEIN MBAA"/>
    <property type="match status" value="1"/>
</dbReference>
<dbReference type="SMART" id="SM00052">
    <property type="entry name" value="EAL"/>
    <property type="match status" value="1"/>
</dbReference>
<evidence type="ECO:0000313" key="5">
    <source>
        <dbReference type="Proteomes" id="UP000254889"/>
    </source>
</evidence>
<dbReference type="SMART" id="SM00267">
    <property type="entry name" value="GGDEF"/>
    <property type="match status" value="1"/>
</dbReference>
<protein>
    <submittedName>
        <fullName evidence="4">EAL domain-containing protein</fullName>
    </submittedName>
</protein>
<feature type="transmembrane region" description="Helical" evidence="1">
    <location>
        <begin position="20"/>
        <end position="42"/>
    </location>
</feature>
<reference evidence="4 5" key="1">
    <citation type="submission" date="2018-07" db="EMBL/GenBank/DDBJ databases">
        <authorList>
            <person name="Quirk P.G."/>
            <person name="Krulwich T.A."/>
        </authorList>
    </citation>
    <scope>NUCLEOTIDE SEQUENCE [LARGE SCALE GENOMIC DNA]</scope>
    <source>
        <strain evidence="4 5">CC-BB4</strain>
    </source>
</reference>
<gene>
    <name evidence="4" type="ORF">DW352_02270</name>
</gene>
<dbReference type="Pfam" id="PF00990">
    <property type="entry name" value="GGDEF"/>
    <property type="match status" value="1"/>
</dbReference>
<feature type="domain" description="EAL" evidence="2">
    <location>
        <begin position="492"/>
        <end position="741"/>
    </location>
</feature>
<dbReference type="InterPro" id="IPR007892">
    <property type="entry name" value="CHASE4"/>
</dbReference>
<sequence length="754" mass="82228">MARSHTTAERQSTNWDRARLSVVVPIGVIVAVAIVCIVVAVLSSAQRADEMAVDHERQLLSRAIGSYGERVLREVESVATSDAAIQNLRLGFDPNWARQRVGLWLETFFNHDYIFVFDGQDKPIYSLNGRRGFEPEWFEAAHNDLAAVLEFMRGRDPTLDGAIRLNETGVSAGGAHPQAAVIRLLLGRPAIIAAVAVGPIADIPPSFDTLAPIVMSVKFIDSDVLSNIASQLRMTNLRKVDPGPVAKDDFVYELVGPNGTQIARFAWTPKQPGAEIVNSVVPFIAVALAGFALLAAFVLRYMRRTAAAIATGETRLRHLAMHDPLCGLPNRIFFGERLEAVIEEVRGGGGTAAALYIDLDHFKEVNDTLGHHIGDELIRNVTLRLSHTLRGGDLVARLGGDEFAVISHVGPDHSKMMALAQRIISAICAPYSISGQNIVIGASVGIAVIDRNCGTATDIMRYADMALYRAKNEGRNRACIYDEAMDADLSNRKLLESDLRDALDNDALRVVYQPIVDKSGEKVLGVEALCRWTHPTRGEIPPSEFIPVAEHSGLIIQLGNWVLRRACLEGLAWPDLTVAVNVSPLQFRRSDFVDVVERILAETQFDPTRLELELTESVLLGNGDSTEAAMVRLKALGVRLALDDFGTGYSSLLYLRRYPFDKLKIDRSFVRFIEKAADAAAIVHAVVSLGRGLGMKVTAEGVETGDQHLFLRAAGVHSMQGYRFGRPCSAAEITARLEAPAAFKPVDVPEALAS</sequence>
<keyword evidence="1" id="KW-0472">Membrane</keyword>
<dbReference type="RefSeq" id="WP_115688140.1">
    <property type="nucleotide sequence ID" value="NZ_CP031417.1"/>
</dbReference>
<dbReference type="KEGG" id="ptaw:DW352_02270"/>
<dbReference type="Gene3D" id="3.30.70.270">
    <property type="match status" value="1"/>
</dbReference>
<keyword evidence="5" id="KW-1185">Reference proteome</keyword>
<dbReference type="PROSITE" id="PS50887">
    <property type="entry name" value="GGDEF"/>
    <property type="match status" value="1"/>
</dbReference>
<dbReference type="InterPro" id="IPR043128">
    <property type="entry name" value="Rev_trsase/Diguanyl_cyclase"/>
</dbReference>
<dbReference type="EMBL" id="CP031417">
    <property type="protein sequence ID" value="AXK79444.1"/>
    <property type="molecule type" value="Genomic_DNA"/>
</dbReference>
<dbReference type="InterPro" id="IPR029058">
    <property type="entry name" value="AB_hydrolase_fold"/>
</dbReference>
<name>A0A345ZR97_9HYPH</name>
<evidence type="ECO:0000313" key="4">
    <source>
        <dbReference type="EMBL" id="AXK79444.1"/>
    </source>
</evidence>
<dbReference type="InterPro" id="IPR052155">
    <property type="entry name" value="Biofilm_reg_signaling"/>
</dbReference>
<feature type="domain" description="GGDEF" evidence="3">
    <location>
        <begin position="350"/>
        <end position="483"/>
    </location>
</feature>
<proteinExistence type="predicted"/>
<keyword evidence="1" id="KW-0812">Transmembrane</keyword>
<organism evidence="4 5">
    <name type="scientific">Pseudolabrys taiwanensis</name>
    <dbReference type="NCBI Taxonomy" id="331696"/>
    <lineage>
        <taxon>Bacteria</taxon>
        <taxon>Pseudomonadati</taxon>
        <taxon>Pseudomonadota</taxon>
        <taxon>Alphaproteobacteria</taxon>
        <taxon>Hyphomicrobiales</taxon>
        <taxon>Xanthobacteraceae</taxon>
        <taxon>Pseudolabrys</taxon>
    </lineage>
</organism>
<dbReference type="NCBIfam" id="TIGR00254">
    <property type="entry name" value="GGDEF"/>
    <property type="match status" value="1"/>
</dbReference>
<feature type="transmembrane region" description="Helical" evidence="1">
    <location>
        <begin position="280"/>
        <end position="299"/>
    </location>
</feature>
<dbReference type="SUPFAM" id="SSF55073">
    <property type="entry name" value="Nucleotide cyclase"/>
    <property type="match status" value="1"/>
</dbReference>
<dbReference type="PROSITE" id="PS50883">
    <property type="entry name" value="EAL"/>
    <property type="match status" value="1"/>
</dbReference>
<dbReference type="AlphaFoldDB" id="A0A345ZR97"/>
<dbReference type="Pfam" id="PF00563">
    <property type="entry name" value="EAL"/>
    <property type="match status" value="1"/>
</dbReference>
<dbReference type="InterPro" id="IPR001633">
    <property type="entry name" value="EAL_dom"/>
</dbReference>
<dbReference type="Gene3D" id="3.20.20.450">
    <property type="entry name" value="EAL domain"/>
    <property type="match status" value="1"/>
</dbReference>
<dbReference type="CDD" id="cd01948">
    <property type="entry name" value="EAL"/>
    <property type="match status" value="1"/>
</dbReference>
<keyword evidence="1" id="KW-1133">Transmembrane helix</keyword>
<dbReference type="InterPro" id="IPR035919">
    <property type="entry name" value="EAL_sf"/>
</dbReference>
<accession>A0A345ZR97</accession>
<dbReference type="InterPro" id="IPR000160">
    <property type="entry name" value="GGDEF_dom"/>
</dbReference>
<dbReference type="PANTHER" id="PTHR44757">
    <property type="entry name" value="DIGUANYLATE CYCLASE DGCP"/>
    <property type="match status" value="1"/>
</dbReference>
<dbReference type="Proteomes" id="UP000254889">
    <property type="component" value="Chromosome"/>
</dbReference>
<evidence type="ECO:0000259" key="2">
    <source>
        <dbReference type="PROSITE" id="PS50883"/>
    </source>
</evidence>
<dbReference type="OrthoDB" id="9814202at2"/>